<dbReference type="GO" id="GO:0046983">
    <property type="term" value="F:protein dimerization activity"/>
    <property type="evidence" value="ECO:0007669"/>
    <property type="project" value="InterPro"/>
</dbReference>
<dbReference type="Pfam" id="PF00010">
    <property type="entry name" value="HLH"/>
    <property type="match status" value="1"/>
</dbReference>
<feature type="compositionally biased region" description="Basic and acidic residues" evidence="7">
    <location>
        <begin position="185"/>
        <end position="195"/>
    </location>
</feature>
<dbReference type="InterPro" id="IPR051358">
    <property type="entry name" value="TF_AMS/ICE1/BHLH6-like"/>
</dbReference>
<protein>
    <recommendedName>
        <fullName evidence="8">BHLH domain-containing protein</fullName>
    </recommendedName>
</protein>
<sequence length="385" mass="42280">MENFGASNMNGNGGNHHHHNNNFELLDFIADANFDQFVDLIRGRNDDDDQAAGGGFDDCDDLIHSLLVDNAPHHDFPASAMPLQPPLDGGGHYYADEVAFSDLGAGFVDFAPPLAPYNTITGQLPPAPCFDVYGNMNDVDYDDNDHYGNNNVVDCGEEVSSGTTTTTTTTTTAAGGEQKRRKGDRSKTLISERRRRGSMKEKLYALRSLVPNITKMDKASIIGDAVSYMQDLQLRSKKLQSEVAGLEASLAAAGSTKTAQFGSRPNQNIPRKPISNGSRSMITTKRILMQMDVYQVEERGYYVRLVCNKGEKVAISLYKALESLASFVDIQTTNLATSASDKFILTFTLVDREINIQQGHQIDLPNLKNWVTNALLNQGFELLTL</sequence>
<organism evidence="9 10">
    <name type="scientific">Linum trigynum</name>
    <dbReference type="NCBI Taxonomy" id="586398"/>
    <lineage>
        <taxon>Eukaryota</taxon>
        <taxon>Viridiplantae</taxon>
        <taxon>Streptophyta</taxon>
        <taxon>Embryophyta</taxon>
        <taxon>Tracheophyta</taxon>
        <taxon>Spermatophyta</taxon>
        <taxon>Magnoliopsida</taxon>
        <taxon>eudicotyledons</taxon>
        <taxon>Gunneridae</taxon>
        <taxon>Pentapetalae</taxon>
        <taxon>rosids</taxon>
        <taxon>fabids</taxon>
        <taxon>Malpighiales</taxon>
        <taxon>Linaceae</taxon>
        <taxon>Linum</taxon>
    </lineage>
</organism>
<evidence type="ECO:0000256" key="2">
    <source>
        <dbReference type="ARBA" id="ARBA00011738"/>
    </source>
</evidence>
<keyword evidence="3" id="KW-0805">Transcription regulation</keyword>
<feature type="compositionally biased region" description="Low complexity" evidence="7">
    <location>
        <begin position="163"/>
        <end position="172"/>
    </location>
</feature>
<keyword evidence="4" id="KW-0238">DNA-binding</keyword>
<evidence type="ECO:0000313" key="9">
    <source>
        <dbReference type="EMBL" id="CAL1404166.1"/>
    </source>
</evidence>
<evidence type="ECO:0000256" key="6">
    <source>
        <dbReference type="ARBA" id="ARBA00023242"/>
    </source>
</evidence>
<dbReference type="GO" id="GO:0003700">
    <property type="term" value="F:DNA-binding transcription factor activity"/>
    <property type="evidence" value="ECO:0007669"/>
    <property type="project" value="TreeGrafter"/>
</dbReference>
<dbReference type="Gene3D" id="4.10.280.10">
    <property type="entry name" value="Helix-loop-helix DNA-binding domain"/>
    <property type="match status" value="1"/>
</dbReference>
<keyword evidence="6" id="KW-0539">Nucleus</keyword>
<dbReference type="GO" id="GO:0043565">
    <property type="term" value="F:sequence-specific DNA binding"/>
    <property type="evidence" value="ECO:0007669"/>
    <property type="project" value="TreeGrafter"/>
</dbReference>
<dbReference type="InterPro" id="IPR036638">
    <property type="entry name" value="HLH_DNA-bd_sf"/>
</dbReference>
<dbReference type="SUPFAM" id="SSF47459">
    <property type="entry name" value="HLH, helix-loop-helix DNA-binding domain"/>
    <property type="match status" value="1"/>
</dbReference>
<keyword evidence="10" id="KW-1185">Reference proteome</keyword>
<evidence type="ECO:0000256" key="1">
    <source>
        <dbReference type="ARBA" id="ARBA00004123"/>
    </source>
</evidence>
<evidence type="ECO:0000256" key="5">
    <source>
        <dbReference type="ARBA" id="ARBA00023163"/>
    </source>
</evidence>
<feature type="region of interest" description="Disordered" evidence="7">
    <location>
        <begin position="257"/>
        <end position="276"/>
    </location>
</feature>
<comment type="subunit">
    <text evidence="2">Homodimer.</text>
</comment>
<feature type="region of interest" description="Disordered" evidence="7">
    <location>
        <begin position="158"/>
        <end position="195"/>
    </location>
</feature>
<name>A0AAV2G0Q1_9ROSI</name>
<dbReference type="Proteomes" id="UP001497516">
    <property type="component" value="Chromosome 7"/>
</dbReference>
<comment type="subcellular location">
    <subcellularLocation>
        <location evidence="1">Nucleus</location>
    </subcellularLocation>
</comment>
<feature type="domain" description="BHLH" evidence="8">
    <location>
        <begin position="183"/>
        <end position="232"/>
    </location>
</feature>
<evidence type="ECO:0000313" key="10">
    <source>
        <dbReference type="Proteomes" id="UP001497516"/>
    </source>
</evidence>
<dbReference type="PROSITE" id="PS50888">
    <property type="entry name" value="BHLH"/>
    <property type="match status" value="1"/>
</dbReference>
<reference evidence="9 10" key="1">
    <citation type="submission" date="2024-04" db="EMBL/GenBank/DDBJ databases">
        <authorList>
            <person name="Fracassetti M."/>
        </authorList>
    </citation>
    <scope>NUCLEOTIDE SEQUENCE [LARGE SCALE GENOMIC DNA]</scope>
</reference>
<dbReference type="PANTHER" id="PTHR31945:SF17">
    <property type="entry name" value="TRANSCRIPTION FACTOR FER-LIKE IRON DEFICIENCY-INDUCED TRANSCRIPTION FACTOR"/>
    <property type="match status" value="1"/>
</dbReference>
<dbReference type="PANTHER" id="PTHR31945">
    <property type="entry name" value="TRANSCRIPTION FACTOR SCREAM2-RELATED"/>
    <property type="match status" value="1"/>
</dbReference>
<dbReference type="EMBL" id="OZ034820">
    <property type="protein sequence ID" value="CAL1404166.1"/>
    <property type="molecule type" value="Genomic_DNA"/>
</dbReference>
<accession>A0AAV2G0Q1</accession>
<dbReference type="AlphaFoldDB" id="A0AAV2G0Q1"/>
<gene>
    <name evidence="9" type="ORF">LTRI10_LOCUS44045</name>
</gene>
<dbReference type="FunFam" id="4.10.280.10:FF:000096">
    <property type="entry name" value="Basic helix-loop-helix (BHLH) DNA-binding superfamily protein"/>
    <property type="match status" value="1"/>
</dbReference>
<evidence type="ECO:0000256" key="3">
    <source>
        <dbReference type="ARBA" id="ARBA00023015"/>
    </source>
</evidence>
<proteinExistence type="predicted"/>
<evidence type="ECO:0000259" key="8">
    <source>
        <dbReference type="PROSITE" id="PS50888"/>
    </source>
</evidence>
<dbReference type="InterPro" id="IPR011598">
    <property type="entry name" value="bHLH_dom"/>
</dbReference>
<dbReference type="GO" id="GO:0005634">
    <property type="term" value="C:nucleus"/>
    <property type="evidence" value="ECO:0007669"/>
    <property type="project" value="UniProtKB-SubCell"/>
</dbReference>
<evidence type="ECO:0000256" key="7">
    <source>
        <dbReference type="SAM" id="MobiDB-lite"/>
    </source>
</evidence>
<dbReference type="SMART" id="SM00353">
    <property type="entry name" value="HLH"/>
    <property type="match status" value="1"/>
</dbReference>
<evidence type="ECO:0000256" key="4">
    <source>
        <dbReference type="ARBA" id="ARBA00023125"/>
    </source>
</evidence>
<keyword evidence="5" id="KW-0804">Transcription</keyword>